<dbReference type="SUPFAM" id="SSF52047">
    <property type="entry name" value="RNI-like"/>
    <property type="match status" value="1"/>
</dbReference>
<feature type="domain" description="F-box" evidence="2">
    <location>
        <begin position="11"/>
        <end position="49"/>
    </location>
</feature>
<keyword evidence="4" id="KW-1185">Reference proteome</keyword>
<feature type="region of interest" description="Disordered" evidence="1">
    <location>
        <begin position="495"/>
        <end position="526"/>
    </location>
</feature>
<protein>
    <recommendedName>
        <fullName evidence="2">F-box domain-containing protein</fullName>
    </recommendedName>
</protein>
<dbReference type="Proteomes" id="UP001360953">
    <property type="component" value="Unassembled WGS sequence"/>
</dbReference>
<comment type="caution">
    <text evidence="3">The sequence shown here is derived from an EMBL/GenBank/DDBJ whole genome shotgun (WGS) entry which is preliminary data.</text>
</comment>
<feature type="compositionally biased region" description="Polar residues" evidence="1">
    <location>
        <begin position="495"/>
        <end position="508"/>
    </location>
</feature>
<dbReference type="RefSeq" id="XP_066652339.1">
    <property type="nucleotide sequence ID" value="XM_066801165.1"/>
</dbReference>
<evidence type="ECO:0000313" key="4">
    <source>
        <dbReference type="Proteomes" id="UP001360953"/>
    </source>
</evidence>
<reference evidence="3 4" key="1">
    <citation type="submission" date="2024-04" db="EMBL/GenBank/DDBJ databases">
        <title>Phyllosticta paracitricarpa is synonymous to the EU quarantine fungus P. citricarpa based on phylogenomic analyses.</title>
        <authorList>
            <consortium name="Lawrence Berkeley National Laboratory"/>
            <person name="Van ingen-buijs V.A."/>
            <person name="Van westerhoven A.C."/>
            <person name="Haridas S."/>
            <person name="Skiadas P."/>
            <person name="Martin F."/>
            <person name="Groenewald J.Z."/>
            <person name="Crous P.W."/>
            <person name="Seidl M.F."/>
        </authorList>
    </citation>
    <scope>NUCLEOTIDE SEQUENCE [LARGE SCALE GENOMIC DNA]</scope>
    <source>
        <strain evidence="3 4">CPC 17464</strain>
    </source>
</reference>
<gene>
    <name evidence="3" type="ORF">J3D65DRAFT_633840</name>
</gene>
<dbReference type="Pfam" id="PF12937">
    <property type="entry name" value="F-box-like"/>
    <property type="match status" value="1"/>
</dbReference>
<name>A0ABR1LCH6_9PEZI</name>
<dbReference type="InterPro" id="IPR032675">
    <property type="entry name" value="LRR_dom_sf"/>
</dbReference>
<accession>A0ABR1LCH6</accession>
<evidence type="ECO:0000256" key="1">
    <source>
        <dbReference type="SAM" id="MobiDB-lite"/>
    </source>
</evidence>
<evidence type="ECO:0000313" key="3">
    <source>
        <dbReference type="EMBL" id="KAK7532946.1"/>
    </source>
</evidence>
<organism evidence="3 4">
    <name type="scientific">Phyllosticta citribraziliensis</name>
    <dbReference type="NCBI Taxonomy" id="989973"/>
    <lineage>
        <taxon>Eukaryota</taxon>
        <taxon>Fungi</taxon>
        <taxon>Dikarya</taxon>
        <taxon>Ascomycota</taxon>
        <taxon>Pezizomycotina</taxon>
        <taxon>Dothideomycetes</taxon>
        <taxon>Dothideomycetes incertae sedis</taxon>
        <taxon>Botryosphaeriales</taxon>
        <taxon>Phyllostictaceae</taxon>
        <taxon>Phyllosticta</taxon>
    </lineage>
</organism>
<evidence type="ECO:0000259" key="2">
    <source>
        <dbReference type="Pfam" id="PF12937"/>
    </source>
</evidence>
<proteinExistence type="predicted"/>
<dbReference type="EMBL" id="JBBPEH010000010">
    <property type="protein sequence ID" value="KAK7532946.1"/>
    <property type="molecule type" value="Genomic_DNA"/>
</dbReference>
<dbReference type="InterPro" id="IPR001810">
    <property type="entry name" value="F-box_dom"/>
</dbReference>
<dbReference type="Gene3D" id="3.80.10.10">
    <property type="entry name" value="Ribonuclease Inhibitor"/>
    <property type="match status" value="1"/>
</dbReference>
<feature type="region of interest" description="Disordered" evidence="1">
    <location>
        <begin position="582"/>
        <end position="602"/>
    </location>
</feature>
<sequence>MLVTATGLSVEIWSMIVEYVLRPTDLRNLCLVCKQLHQIAVRSLYRDVILDVGSTADLNLGAFLNPRNVGLQHIRRLHIYLADIQDKRNQLQQAHFAVRMILEFLPENILERFSWHPWQPFSAENLLLLYRRQQRMTFLEGISLDKNILDQLEGSKDLDHIAENVRALGLYPDSRDVLDFCNILIRKNSRVDKLVINASFNPTDSLYSAREFHDSSTGPGLIATKLFGHMSPFEECKPWPLAELTLQKIHLRYSAETYCRVIDFSALRKLALSDCPGACTLFAELSKSNRLPSHLDTLEFKHTDNAESDALHALDNFLCLVTGLKHIRIDITNVAELPAAEGIIRHGKTLKQLIVHANGPDPKEEEHVYSVPEFERICADCPYLEQISVGFPATSIVSGKSESYAAFETALSNLPNLITLNVTTWPKNTNGSSALPRPIYAILLNNAAQSLLSSHKPLAALDPSEPHSRSTPRVRVPSRLNLIAFGPTDALHASTPCSPLSASTNSSPFAHGTPASLSSSPDDDADDRRRSLWQVVFVKGTQVGPFGEQAPLAVRVKGRLRRYVEPRSDVLDFGLARAKKMPGGEAGAARNTLPTTGVTVNF</sequence>
<feature type="compositionally biased region" description="Polar residues" evidence="1">
    <location>
        <begin position="592"/>
        <end position="602"/>
    </location>
</feature>
<dbReference type="GeneID" id="92034071"/>